<evidence type="ECO:0000313" key="4">
    <source>
        <dbReference type="Proteomes" id="UP000587527"/>
    </source>
</evidence>
<dbReference type="PANTHER" id="PTHR40758">
    <property type="entry name" value="CONSERVED PROTEIN"/>
    <property type="match status" value="1"/>
</dbReference>
<dbReference type="Proteomes" id="UP000587527">
    <property type="component" value="Unassembled WGS sequence"/>
</dbReference>
<evidence type="ECO:0000313" key="3">
    <source>
        <dbReference type="EMBL" id="MBB5871411.1"/>
    </source>
</evidence>
<dbReference type="PANTHER" id="PTHR40758:SF1">
    <property type="entry name" value="CONSERVED PROTEIN"/>
    <property type="match status" value="1"/>
</dbReference>
<dbReference type="GO" id="GO:0046872">
    <property type="term" value="F:metal ion binding"/>
    <property type="evidence" value="ECO:0007669"/>
    <property type="project" value="InterPro"/>
</dbReference>
<feature type="domain" description="MDMPI C-terminal" evidence="1">
    <location>
        <begin position="154"/>
        <end position="254"/>
    </location>
</feature>
<dbReference type="EMBL" id="JACHMN010000002">
    <property type="protein sequence ID" value="MBB5871411.1"/>
    <property type="molecule type" value="Genomic_DNA"/>
</dbReference>
<gene>
    <name evidence="3" type="ORF">F4553_004790</name>
</gene>
<dbReference type="GO" id="GO:0005886">
    <property type="term" value="C:plasma membrane"/>
    <property type="evidence" value="ECO:0007669"/>
    <property type="project" value="TreeGrafter"/>
</dbReference>
<sequence>MARHQGTKEFWLAALRVETADLISTATEAIESGNAGTPVPSCPGWTMLDLAHHAGSVCRWISDHAARGTTSAPDYFVRDLTDFPPLDETLPWLGEQVSRLITTLDGLDPALPAWNWAPQAKVAGFWHRRAAHEFSVHRWDAQMALARAEPIEARLAADGVSEVLDSWLPAGRGRKGPTDRFGVIRLLATDVDQEWFLRLRGSGVALIDTDTILDAAEPHTRVEVAGLASDLNLAIWGRVGFDVAEISGDESLLESLRVG</sequence>
<dbReference type="InterPro" id="IPR010872">
    <property type="entry name" value="MDMPI_C-term_domain"/>
</dbReference>
<dbReference type="NCBIfam" id="TIGR03083">
    <property type="entry name" value="maleylpyruvate isomerase family mycothiol-dependent enzyme"/>
    <property type="match status" value="1"/>
</dbReference>
<evidence type="ECO:0000259" key="2">
    <source>
        <dbReference type="Pfam" id="PF11716"/>
    </source>
</evidence>
<accession>A0A841BXK2</accession>
<reference evidence="3 4" key="1">
    <citation type="submission" date="2020-08" db="EMBL/GenBank/DDBJ databases">
        <title>Sequencing the genomes of 1000 actinobacteria strains.</title>
        <authorList>
            <person name="Klenk H.-P."/>
        </authorList>
    </citation>
    <scope>NUCLEOTIDE SEQUENCE [LARGE SCALE GENOMIC DNA]</scope>
    <source>
        <strain evidence="3 4">DSM 45362</strain>
    </source>
</reference>
<dbReference type="Pfam" id="PF07398">
    <property type="entry name" value="MDMPI_C"/>
    <property type="match status" value="1"/>
</dbReference>
<organism evidence="3 4">
    <name type="scientific">Allocatelliglobosispora scoriae</name>
    <dbReference type="NCBI Taxonomy" id="643052"/>
    <lineage>
        <taxon>Bacteria</taxon>
        <taxon>Bacillati</taxon>
        <taxon>Actinomycetota</taxon>
        <taxon>Actinomycetes</taxon>
        <taxon>Micromonosporales</taxon>
        <taxon>Micromonosporaceae</taxon>
        <taxon>Allocatelliglobosispora</taxon>
    </lineage>
</organism>
<feature type="domain" description="Mycothiol-dependent maleylpyruvate isomerase metal-binding" evidence="2">
    <location>
        <begin position="25"/>
        <end position="142"/>
    </location>
</feature>
<proteinExistence type="predicted"/>
<name>A0A841BXK2_9ACTN</name>
<keyword evidence="4" id="KW-1185">Reference proteome</keyword>
<comment type="caution">
    <text evidence="3">The sequence shown here is derived from an EMBL/GenBank/DDBJ whole genome shotgun (WGS) entry which is preliminary data.</text>
</comment>
<dbReference type="InterPro" id="IPR017517">
    <property type="entry name" value="Maleyloyr_isom"/>
</dbReference>
<dbReference type="AlphaFoldDB" id="A0A841BXK2"/>
<dbReference type="InterPro" id="IPR024344">
    <property type="entry name" value="MDMPI_metal-binding"/>
</dbReference>
<protein>
    <submittedName>
        <fullName evidence="3">Uncharacterized protein (TIGR03083 family)</fullName>
    </submittedName>
</protein>
<dbReference type="RefSeq" id="WP_184839438.1">
    <property type="nucleotide sequence ID" value="NZ_JACHMN010000002.1"/>
</dbReference>
<dbReference type="Pfam" id="PF11716">
    <property type="entry name" value="MDMPI_N"/>
    <property type="match status" value="1"/>
</dbReference>
<evidence type="ECO:0000259" key="1">
    <source>
        <dbReference type="Pfam" id="PF07398"/>
    </source>
</evidence>